<protein>
    <submittedName>
        <fullName evidence="1">Histidine phosphatase family protein</fullName>
    </submittedName>
</protein>
<organism evidence="1 2">
    <name type="scientific">Streptacidiphilus pinicola</name>
    <dbReference type="NCBI Taxonomy" id="2219663"/>
    <lineage>
        <taxon>Bacteria</taxon>
        <taxon>Bacillati</taxon>
        <taxon>Actinomycetota</taxon>
        <taxon>Actinomycetes</taxon>
        <taxon>Kitasatosporales</taxon>
        <taxon>Streptomycetaceae</taxon>
        <taxon>Streptacidiphilus</taxon>
    </lineage>
</organism>
<dbReference type="Proteomes" id="UP000248889">
    <property type="component" value="Unassembled WGS sequence"/>
</dbReference>
<dbReference type="CDD" id="cd07067">
    <property type="entry name" value="HP_PGM_like"/>
    <property type="match status" value="1"/>
</dbReference>
<dbReference type="EMBL" id="QKYN01000087">
    <property type="protein sequence ID" value="RAG83461.1"/>
    <property type="molecule type" value="Genomic_DNA"/>
</dbReference>
<dbReference type="OrthoDB" id="9810154at2"/>
<proteinExistence type="predicted"/>
<evidence type="ECO:0000313" key="2">
    <source>
        <dbReference type="Proteomes" id="UP000248889"/>
    </source>
</evidence>
<sequence length="169" mass="18231">MLRHAKSAWPDGVPDLERPLAERGQRDAPRMGTWLHQAGVRPGLVICSPARRTRETWDLVAGPLGGEPIVAIEPRLYGAEVEELLEVLREVPAGVGTVLIVAHFPGVQGLTLELAAARHGGHRHDLERVREKFPTAGAALLTLPTGWASLRRGTGTLTAFSVPKELPAD</sequence>
<reference evidence="1 2" key="1">
    <citation type="submission" date="2018-06" db="EMBL/GenBank/DDBJ databases">
        <title>Streptacidiphilus pinicola sp. nov., isolated from pine grove soil.</title>
        <authorList>
            <person name="Roh S.G."/>
            <person name="Park S."/>
            <person name="Kim M.-K."/>
            <person name="Yun B.-R."/>
            <person name="Park J."/>
            <person name="Kim M.J."/>
            <person name="Kim Y.S."/>
            <person name="Kim S.B."/>
        </authorList>
    </citation>
    <scope>NUCLEOTIDE SEQUENCE [LARGE SCALE GENOMIC DNA]</scope>
    <source>
        <strain evidence="1 2">MMS16-CNU450</strain>
    </source>
</reference>
<dbReference type="Pfam" id="PF00300">
    <property type="entry name" value="His_Phos_1"/>
    <property type="match status" value="1"/>
</dbReference>
<evidence type="ECO:0000313" key="1">
    <source>
        <dbReference type="EMBL" id="RAG83461.1"/>
    </source>
</evidence>
<comment type="caution">
    <text evidence="1">The sequence shown here is derived from an EMBL/GenBank/DDBJ whole genome shotgun (WGS) entry which is preliminary data.</text>
</comment>
<dbReference type="Gene3D" id="3.40.50.1240">
    <property type="entry name" value="Phosphoglycerate mutase-like"/>
    <property type="match status" value="1"/>
</dbReference>
<accession>A0A2X0IJ88</accession>
<dbReference type="InterPro" id="IPR029033">
    <property type="entry name" value="His_PPase_superfam"/>
</dbReference>
<dbReference type="PANTHER" id="PTHR47623:SF1">
    <property type="entry name" value="OS09G0287300 PROTEIN"/>
    <property type="match status" value="1"/>
</dbReference>
<name>A0A2X0IJ88_9ACTN</name>
<keyword evidence="2" id="KW-1185">Reference proteome</keyword>
<dbReference type="SUPFAM" id="SSF53254">
    <property type="entry name" value="Phosphoglycerate mutase-like"/>
    <property type="match status" value="1"/>
</dbReference>
<gene>
    <name evidence="1" type="ORF">DN069_22175</name>
</gene>
<dbReference type="PANTHER" id="PTHR47623">
    <property type="entry name" value="OS09G0287300 PROTEIN"/>
    <property type="match status" value="1"/>
</dbReference>
<dbReference type="AlphaFoldDB" id="A0A2X0IJ88"/>
<dbReference type="InterPro" id="IPR013078">
    <property type="entry name" value="His_Pase_superF_clade-1"/>
</dbReference>